<dbReference type="EMBL" id="LGTC01000001">
    <property type="protein sequence ID" value="KNY27962.1"/>
    <property type="molecule type" value="Genomic_DNA"/>
</dbReference>
<name>A0A0L6JRE2_9FIRM</name>
<sequence>MVNAGRVAVRAAVIVKSLIKNMVSIDGLLNIIDTIFLNITYIHSF</sequence>
<organism evidence="1 2">
    <name type="scientific">Pseudobacteroides cellulosolvens ATCC 35603 = DSM 2933</name>
    <dbReference type="NCBI Taxonomy" id="398512"/>
    <lineage>
        <taxon>Bacteria</taxon>
        <taxon>Bacillati</taxon>
        <taxon>Bacillota</taxon>
        <taxon>Clostridia</taxon>
        <taxon>Eubacteriales</taxon>
        <taxon>Oscillospiraceae</taxon>
        <taxon>Pseudobacteroides</taxon>
    </lineage>
</organism>
<reference evidence="2" key="1">
    <citation type="submission" date="2015-07" db="EMBL/GenBank/DDBJ databases">
        <title>Near-Complete Genome Sequence of the Cellulolytic Bacterium Bacteroides (Pseudobacteroides) cellulosolvens ATCC 35603.</title>
        <authorList>
            <person name="Dassa B."/>
            <person name="Utturkar S.M."/>
            <person name="Klingeman D.M."/>
            <person name="Hurt R.A."/>
            <person name="Keller M."/>
            <person name="Xu J."/>
            <person name="Reddy Y.H.K."/>
            <person name="Borovok I."/>
            <person name="Grinberg I.R."/>
            <person name="Lamed R."/>
            <person name="Zhivin O."/>
            <person name="Bayer E.A."/>
            <person name="Brown S.D."/>
        </authorList>
    </citation>
    <scope>NUCLEOTIDE SEQUENCE [LARGE SCALE GENOMIC DNA]</scope>
    <source>
        <strain evidence="2">DSM 2933</strain>
    </source>
</reference>
<evidence type="ECO:0000313" key="2">
    <source>
        <dbReference type="Proteomes" id="UP000036923"/>
    </source>
</evidence>
<proteinExistence type="predicted"/>
<evidence type="ECO:0000313" key="1">
    <source>
        <dbReference type="EMBL" id="KNY27962.1"/>
    </source>
</evidence>
<gene>
    <name evidence="1" type="ORF">Bccel_3233</name>
</gene>
<keyword evidence="2" id="KW-1185">Reference proteome</keyword>
<comment type="caution">
    <text evidence="1">The sequence shown here is derived from an EMBL/GenBank/DDBJ whole genome shotgun (WGS) entry which is preliminary data.</text>
</comment>
<protein>
    <submittedName>
        <fullName evidence="1">Uncharacterized protein</fullName>
    </submittedName>
</protein>
<accession>A0A0L6JRE2</accession>
<dbReference type="Proteomes" id="UP000036923">
    <property type="component" value="Unassembled WGS sequence"/>
</dbReference>
<dbReference type="AlphaFoldDB" id="A0A0L6JRE2"/>